<evidence type="ECO:0000256" key="5">
    <source>
        <dbReference type="ARBA" id="ARBA00022989"/>
    </source>
</evidence>
<evidence type="ECO:0000313" key="9">
    <source>
        <dbReference type="Proteomes" id="UP001575181"/>
    </source>
</evidence>
<proteinExistence type="inferred from homology"/>
<evidence type="ECO:0000256" key="6">
    <source>
        <dbReference type="ARBA" id="ARBA00023136"/>
    </source>
</evidence>
<keyword evidence="5 7" id="KW-1133">Transmembrane helix</keyword>
<comment type="subcellular location">
    <subcellularLocation>
        <location evidence="1">Cell membrane</location>
        <topology evidence="1">Multi-pass membrane protein</topology>
    </subcellularLocation>
</comment>
<feature type="transmembrane region" description="Helical" evidence="7">
    <location>
        <begin position="50"/>
        <end position="68"/>
    </location>
</feature>
<dbReference type="InterPro" id="IPR002758">
    <property type="entry name" value="Cation_antiport_E"/>
</dbReference>
<organism evidence="8 9">
    <name type="scientific">Thiohalorhabdus methylotrophus</name>
    <dbReference type="NCBI Taxonomy" id="3242694"/>
    <lineage>
        <taxon>Bacteria</taxon>
        <taxon>Pseudomonadati</taxon>
        <taxon>Pseudomonadota</taxon>
        <taxon>Gammaproteobacteria</taxon>
        <taxon>Thiohalorhabdales</taxon>
        <taxon>Thiohalorhabdaceae</taxon>
        <taxon>Thiohalorhabdus</taxon>
    </lineage>
</organism>
<dbReference type="PANTHER" id="PTHR34584:SF1">
    <property type="entry name" value="NA(+)_H(+) ANTIPORTER SUBUNIT E1"/>
    <property type="match status" value="1"/>
</dbReference>
<accession>A0ABV4TRR5</accession>
<keyword evidence="6 7" id="KW-0472">Membrane</keyword>
<reference evidence="8 9" key="1">
    <citation type="submission" date="2024-08" db="EMBL/GenBank/DDBJ databases">
        <title>Whole-genome sequencing of halo(alkali)philic microorganisms from hypersaline lakes.</title>
        <authorList>
            <person name="Sorokin D.Y."/>
            <person name="Merkel A.Y."/>
            <person name="Messina E."/>
            <person name="Yakimov M."/>
        </authorList>
    </citation>
    <scope>NUCLEOTIDE SEQUENCE [LARGE SCALE GENOMIC DNA]</scope>
    <source>
        <strain evidence="8 9">Cl-TMA</strain>
    </source>
</reference>
<sequence length="159" mass="16717">MVRTLLFGAALAGLWILLTGGAPISWIIGGPFVAAGALAAHGLRPDQERAIHPVAALAFLPFFLFHSLRGGWDVALRAFHPALPLAPGHITYPCRLPPGPARLFFGNVVNLLPGTLSVGEEAEGMTIHVLDRTASPDAELAILEARVAAVFGTSTERSP</sequence>
<dbReference type="EMBL" id="JBGUAW010000002">
    <property type="protein sequence ID" value="MFA9459829.1"/>
    <property type="molecule type" value="Genomic_DNA"/>
</dbReference>
<dbReference type="PANTHER" id="PTHR34584">
    <property type="entry name" value="NA(+)/H(+) ANTIPORTER SUBUNIT E1"/>
    <property type="match status" value="1"/>
</dbReference>
<keyword evidence="3" id="KW-1003">Cell membrane</keyword>
<evidence type="ECO:0000256" key="1">
    <source>
        <dbReference type="ARBA" id="ARBA00004651"/>
    </source>
</evidence>
<evidence type="ECO:0000256" key="2">
    <source>
        <dbReference type="ARBA" id="ARBA00006228"/>
    </source>
</evidence>
<comment type="caution">
    <text evidence="8">The sequence shown here is derived from an EMBL/GenBank/DDBJ whole genome shotgun (WGS) entry which is preliminary data.</text>
</comment>
<name>A0ABV4TRR5_9GAMM</name>
<protein>
    <submittedName>
        <fullName evidence="8">Na+/H+ antiporter subunit E</fullName>
    </submittedName>
</protein>
<evidence type="ECO:0000256" key="3">
    <source>
        <dbReference type="ARBA" id="ARBA00022475"/>
    </source>
</evidence>
<dbReference type="Pfam" id="PF01899">
    <property type="entry name" value="MNHE"/>
    <property type="match status" value="1"/>
</dbReference>
<evidence type="ECO:0000313" key="8">
    <source>
        <dbReference type="EMBL" id="MFA9459829.1"/>
    </source>
</evidence>
<comment type="similarity">
    <text evidence="2">Belongs to the CPA3 antiporters (TC 2.A.63) subunit E family.</text>
</comment>
<gene>
    <name evidence="8" type="ORF">ACERLL_03210</name>
</gene>
<evidence type="ECO:0000256" key="7">
    <source>
        <dbReference type="SAM" id="Phobius"/>
    </source>
</evidence>
<dbReference type="Proteomes" id="UP001575181">
    <property type="component" value="Unassembled WGS sequence"/>
</dbReference>
<keyword evidence="4 7" id="KW-0812">Transmembrane</keyword>
<keyword evidence="9" id="KW-1185">Reference proteome</keyword>
<evidence type="ECO:0000256" key="4">
    <source>
        <dbReference type="ARBA" id="ARBA00022692"/>
    </source>
</evidence>
<dbReference type="RefSeq" id="WP_373654614.1">
    <property type="nucleotide sequence ID" value="NZ_JBGUAW010000002.1"/>
</dbReference>